<dbReference type="EMBL" id="BKAG01000023">
    <property type="protein sequence ID" value="GEP43960.1"/>
    <property type="molecule type" value="Genomic_DNA"/>
</dbReference>
<sequence>MLERFLSPFQSYPSMKLPALLSLLAFTSLATGADLQTLTFNADTWAEGEVPKEVFIVEGKIQIAAKDGNKAISIDPGAELTDACAQVGTSAAGESSIEARVFASKRARSVPKFGVSVHGMSGHRLLVNAAKKQLEIFKSDAVVASVPFTWTNDAWLKLKLEVKRGEGDAWLVTGKAWPADAAEPAEPTIKADAKGLKGQGKAGVWGTPYSQTPIYFDDITVKIEAAPAT</sequence>
<evidence type="ECO:0000313" key="2">
    <source>
        <dbReference type="EMBL" id="GEP43960.1"/>
    </source>
</evidence>
<organism evidence="2 3">
    <name type="scientific">Brevifollis gellanilyticus</name>
    <dbReference type="NCBI Taxonomy" id="748831"/>
    <lineage>
        <taxon>Bacteria</taxon>
        <taxon>Pseudomonadati</taxon>
        <taxon>Verrucomicrobiota</taxon>
        <taxon>Verrucomicrobiia</taxon>
        <taxon>Verrucomicrobiales</taxon>
        <taxon>Verrucomicrobiaceae</taxon>
    </lineage>
</organism>
<accession>A0A512MB52</accession>
<keyword evidence="3" id="KW-1185">Reference proteome</keyword>
<dbReference type="Proteomes" id="UP000321577">
    <property type="component" value="Unassembled WGS sequence"/>
</dbReference>
<name>A0A512MB52_9BACT</name>
<gene>
    <name evidence="2" type="ORF">BGE01nite_32510</name>
</gene>
<feature type="chain" id="PRO_5021860497" description="Lipid/polyisoprenoid-binding YceI-like domain-containing protein" evidence="1">
    <location>
        <begin position="33"/>
        <end position="229"/>
    </location>
</feature>
<reference evidence="2 3" key="1">
    <citation type="submission" date="2019-07" db="EMBL/GenBank/DDBJ databases">
        <title>Whole genome shotgun sequence of Brevifollis gellanilyticus NBRC 108608.</title>
        <authorList>
            <person name="Hosoyama A."/>
            <person name="Uohara A."/>
            <person name="Ohji S."/>
            <person name="Ichikawa N."/>
        </authorList>
    </citation>
    <scope>NUCLEOTIDE SEQUENCE [LARGE SCALE GENOMIC DNA]</scope>
    <source>
        <strain evidence="2 3">NBRC 108608</strain>
    </source>
</reference>
<evidence type="ECO:0008006" key="4">
    <source>
        <dbReference type="Google" id="ProtNLM"/>
    </source>
</evidence>
<evidence type="ECO:0000256" key="1">
    <source>
        <dbReference type="SAM" id="SignalP"/>
    </source>
</evidence>
<keyword evidence="1" id="KW-0732">Signal</keyword>
<evidence type="ECO:0000313" key="3">
    <source>
        <dbReference type="Proteomes" id="UP000321577"/>
    </source>
</evidence>
<proteinExistence type="predicted"/>
<comment type="caution">
    <text evidence="2">The sequence shown here is derived from an EMBL/GenBank/DDBJ whole genome shotgun (WGS) entry which is preliminary data.</text>
</comment>
<protein>
    <recommendedName>
        <fullName evidence="4">Lipid/polyisoprenoid-binding YceI-like domain-containing protein</fullName>
    </recommendedName>
</protein>
<feature type="signal peptide" evidence="1">
    <location>
        <begin position="1"/>
        <end position="32"/>
    </location>
</feature>
<dbReference type="AlphaFoldDB" id="A0A512MB52"/>